<protein>
    <submittedName>
        <fullName evidence="1">Uncharacterized protein</fullName>
    </submittedName>
</protein>
<accession>A0A8J7K1C0</accession>
<dbReference type="EMBL" id="JADFUA010000002">
    <property type="protein sequence ID" value="MBE9608467.1"/>
    <property type="molecule type" value="Genomic_DNA"/>
</dbReference>
<name>A0A8J7K1C0_9NEIS</name>
<gene>
    <name evidence="1" type="ORF">INR99_03815</name>
</gene>
<keyword evidence="2" id="KW-1185">Reference proteome</keyword>
<dbReference type="AlphaFoldDB" id="A0A8J7K1C0"/>
<dbReference type="RefSeq" id="WP_194114989.1">
    <property type="nucleotide sequence ID" value="NZ_JADFUA010000002.1"/>
</dbReference>
<proteinExistence type="predicted"/>
<sequence length="142" mass="15280">MRTWGLLLVTQLSACHPAETPVQEPAGIELRWLPGDHGAVIDLAPLGGTARIVTLTLGRTDERGQFHGWRAEGIAGCSAAAAGAVRGLRYGEAAACLRTIQLDPWRPDADWQLDVQYDVEPGVRPAMIRRCPDVAACPQLGF</sequence>
<evidence type="ECO:0000313" key="1">
    <source>
        <dbReference type="EMBL" id="MBE9608467.1"/>
    </source>
</evidence>
<organism evidence="1 2">
    <name type="scientific">Chitinilyticum piscinae</name>
    <dbReference type="NCBI Taxonomy" id="2866724"/>
    <lineage>
        <taxon>Bacteria</taxon>
        <taxon>Pseudomonadati</taxon>
        <taxon>Pseudomonadota</taxon>
        <taxon>Betaproteobacteria</taxon>
        <taxon>Neisseriales</taxon>
        <taxon>Chitinibacteraceae</taxon>
        <taxon>Chitinilyticum</taxon>
    </lineage>
</organism>
<dbReference type="Proteomes" id="UP000604481">
    <property type="component" value="Unassembled WGS sequence"/>
</dbReference>
<reference evidence="1 2" key="1">
    <citation type="submission" date="2020-10" db="EMBL/GenBank/DDBJ databases">
        <title>The genome sequence of Chitinilyticum litopenaei 4Y14.</title>
        <authorList>
            <person name="Liu Y."/>
        </authorList>
    </citation>
    <scope>NUCLEOTIDE SEQUENCE [LARGE SCALE GENOMIC DNA]</scope>
    <source>
        <strain evidence="1 2">4Y14</strain>
    </source>
</reference>
<comment type="caution">
    <text evidence="1">The sequence shown here is derived from an EMBL/GenBank/DDBJ whole genome shotgun (WGS) entry which is preliminary data.</text>
</comment>
<evidence type="ECO:0000313" key="2">
    <source>
        <dbReference type="Proteomes" id="UP000604481"/>
    </source>
</evidence>